<dbReference type="AlphaFoldDB" id="A0A3G2S9U0"/>
<dbReference type="EMBL" id="CP033154">
    <property type="protein sequence ID" value="AYO44600.1"/>
    <property type="molecule type" value="Genomic_DNA"/>
</dbReference>
<evidence type="ECO:0000256" key="2">
    <source>
        <dbReference type="ARBA" id="ARBA00022737"/>
    </source>
</evidence>
<dbReference type="SUPFAM" id="SSF52047">
    <property type="entry name" value="RNI-like"/>
    <property type="match status" value="1"/>
</dbReference>
<dbReference type="InterPro" id="IPR000938">
    <property type="entry name" value="CAP-Gly_domain"/>
</dbReference>
<dbReference type="PANTHER" id="PTHR18849">
    <property type="entry name" value="LEUCINE RICH REPEAT PROTEIN"/>
    <property type="match status" value="1"/>
</dbReference>
<dbReference type="SMART" id="SM01052">
    <property type="entry name" value="CAP_GLY"/>
    <property type="match status" value="1"/>
</dbReference>
<dbReference type="PROSITE" id="PS50245">
    <property type="entry name" value="CAP_GLY_2"/>
    <property type="match status" value="1"/>
</dbReference>
<dbReference type="PANTHER" id="PTHR18849:SF0">
    <property type="entry name" value="CILIA- AND FLAGELLA-ASSOCIATED PROTEIN 410-RELATED"/>
    <property type="match status" value="1"/>
</dbReference>
<dbReference type="GO" id="GO:0007010">
    <property type="term" value="P:cytoskeleton organization"/>
    <property type="evidence" value="ECO:0007669"/>
    <property type="project" value="TreeGrafter"/>
</dbReference>
<dbReference type="STRING" id="425264.A0A3G2S9U0"/>
<keyword evidence="1" id="KW-0433">Leucine-rich repeat</keyword>
<evidence type="ECO:0000256" key="1">
    <source>
        <dbReference type="ARBA" id="ARBA00022614"/>
    </source>
</evidence>
<gene>
    <name evidence="4" type="primary">tbce</name>
    <name evidence="4" type="ORF">DNF11_3650</name>
</gene>
<dbReference type="Gene3D" id="3.80.10.10">
    <property type="entry name" value="Ribonuclease Inhibitor"/>
    <property type="match status" value="1"/>
</dbReference>
<sequence length="457" mass="50085">MLVGTRLARHRHTGTLLYEGPLPPYPGTFYGIAWDSAEHGKHDGTAPDGTRYFACAPGHGTYLAATARIEWGVTFVEALREKYGDRSDLRTVSLVGPPPHGPSDPSCVYVAKAVPDGYDGALPRTITTLDLSRSLLSSWDEVARIVRAMPLTSLTLQHVRLRPAACVPCVFAHLEHLSLGDSGTDWAQMAVLARAMPRLASIELARNGITTLASVDADMPHVHTLQLEGNALGAWPDVLRGVRRLPRLQKLVLTGNPLERMPRASAPTLPALCDVHVDDTPLDWDDVQALETHLASPAWSLVYDRDDRIEAIGRLAKLTCLNHTPITPEERVDAERYYVQRPRPGDARYEALVRVHGPPAPASVASMHDKLLTISYVHAATPYEAAWDKATSLALLKTMPMRLVHRRLVQLCGASPSAAIWAVLRSDREPIVIPLDDMMRDLAWFGVASGDMLVVVD</sequence>
<dbReference type="InterPro" id="IPR032675">
    <property type="entry name" value="LRR_dom_sf"/>
</dbReference>
<dbReference type="Proteomes" id="UP000269793">
    <property type="component" value="Chromosome VII"/>
</dbReference>
<reference evidence="4 5" key="1">
    <citation type="submission" date="2018-10" db="EMBL/GenBank/DDBJ databases">
        <title>Complete genome sequence of Malassezia restricta CBS 7877.</title>
        <authorList>
            <person name="Morand S.C."/>
            <person name="Bertignac M."/>
            <person name="Iltis A."/>
            <person name="Kolder I."/>
            <person name="Pirovano W."/>
            <person name="Jourdain R."/>
            <person name="Clavaud C."/>
        </authorList>
    </citation>
    <scope>NUCLEOTIDE SEQUENCE [LARGE SCALE GENOMIC DNA]</scope>
    <source>
        <strain evidence="4 5">CBS 7877</strain>
    </source>
</reference>
<dbReference type="Gene3D" id="3.10.20.90">
    <property type="entry name" value="Phosphatidylinositol 3-kinase Catalytic Subunit, Chain A, domain 1"/>
    <property type="match status" value="1"/>
</dbReference>
<protein>
    <submittedName>
        <fullName evidence="4">Tubulin-specific chaperone E</fullName>
    </submittedName>
</protein>
<evidence type="ECO:0000313" key="5">
    <source>
        <dbReference type="Proteomes" id="UP000269793"/>
    </source>
</evidence>
<dbReference type="InterPro" id="IPR036859">
    <property type="entry name" value="CAP-Gly_dom_sf"/>
</dbReference>
<dbReference type="OrthoDB" id="5273213at2759"/>
<dbReference type="SUPFAM" id="SSF74924">
    <property type="entry name" value="Cap-Gly domain"/>
    <property type="match status" value="1"/>
</dbReference>
<keyword evidence="2" id="KW-0677">Repeat</keyword>
<accession>A0A3G2S9U0</accession>
<name>A0A3G2S9U0_MALR7</name>
<evidence type="ECO:0000259" key="3">
    <source>
        <dbReference type="PROSITE" id="PS50245"/>
    </source>
</evidence>
<dbReference type="VEuPathDB" id="FungiDB:DNF11_3650"/>
<evidence type="ECO:0000313" key="4">
    <source>
        <dbReference type="EMBL" id="AYO44600.1"/>
    </source>
</evidence>
<keyword evidence="5" id="KW-1185">Reference proteome</keyword>
<dbReference type="Pfam" id="PF01302">
    <property type="entry name" value="CAP_GLY"/>
    <property type="match status" value="1"/>
</dbReference>
<feature type="domain" description="CAP-Gly" evidence="3">
    <location>
        <begin position="20"/>
        <end position="64"/>
    </location>
</feature>
<dbReference type="Gene3D" id="2.30.30.190">
    <property type="entry name" value="CAP Gly-rich-like domain"/>
    <property type="match status" value="1"/>
</dbReference>
<proteinExistence type="predicted"/>
<organism evidence="4 5">
    <name type="scientific">Malassezia restricta (strain ATCC 96810 / NBRC 103918 / CBS 7877)</name>
    <name type="common">Seborrheic dermatitis infection agent</name>
    <dbReference type="NCBI Taxonomy" id="425264"/>
    <lineage>
        <taxon>Eukaryota</taxon>
        <taxon>Fungi</taxon>
        <taxon>Dikarya</taxon>
        <taxon>Basidiomycota</taxon>
        <taxon>Ustilaginomycotina</taxon>
        <taxon>Malasseziomycetes</taxon>
        <taxon>Malasseziales</taxon>
        <taxon>Malasseziaceae</taxon>
        <taxon>Malassezia</taxon>
    </lineage>
</organism>